<keyword evidence="3" id="KW-1185">Reference proteome</keyword>
<evidence type="ECO:0000313" key="3">
    <source>
        <dbReference type="Proteomes" id="UP000003860"/>
    </source>
</evidence>
<reference evidence="2" key="1">
    <citation type="submission" date="2009-07" db="EMBL/GenBank/DDBJ databases">
        <authorList>
            <consortium name="US DOE Joint Genome Institute (JGI-PGF)"/>
            <person name="Lucas S."/>
            <person name="Copeland A."/>
            <person name="Lapidus A."/>
            <person name="Glavina del Rio T."/>
            <person name="Tice H."/>
            <person name="Bruce D."/>
            <person name="Goodwin L."/>
            <person name="Pitluck S."/>
            <person name="Larimer F."/>
            <person name="Land M.L."/>
            <person name="Mouttaki H."/>
            <person name="He Z."/>
            <person name="Zhou J."/>
            <person name="Hemme C.L."/>
        </authorList>
    </citation>
    <scope>NUCLEOTIDE SEQUENCE</scope>
    <source>
        <strain evidence="2">DSM 2782</strain>
    </source>
</reference>
<accession>F1TDE2</accession>
<proteinExistence type="predicted"/>
<evidence type="ECO:0000313" key="2">
    <source>
        <dbReference type="EMBL" id="EGD47580.1"/>
    </source>
</evidence>
<organism evidence="2 3">
    <name type="scientific">Ruminiclostridium papyrosolvens DSM 2782</name>
    <dbReference type="NCBI Taxonomy" id="588581"/>
    <lineage>
        <taxon>Bacteria</taxon>
        <taxon>Bacillati</taxon>
        <taxon>Bacillota</taxon>
        <taxon>Clostridia</taxon>
        <taxon>Eubacteriales</taxon>
        <taxon>Oscillospiraceae</taxon>
        <taxon>Ruminiclostridium</taxon>
    </lineage>
</organism>
<reference evidence="2" key="2">
    <citation type="submission" date="2011-01" db="EMBL/GenBank/DDBJ databases">
        <title>The Non-contiguous Finished genome of Clostridium papyrosolvens.</title>
        <authorList>
            <person name="Lucas S."/>
            <person name="Copeland A."/>
            <person name="Lapidus A."/>
            <person name="Cheng J.-F."/>
            <person name="Goodwin L."/>
            <person name="Pitluck S."/>
            <person name="Misra M."/>
            <person name="Chertkov O."/>
            <person name="Detter J.C."/>
            <person name="Han C."/>
            <person name="Tapia R."/>
            <person name="Land M."/>
            <person name="Hauser L."/>
            <person name="Kyrpides N."/>
            <person name="Ivanova N."/>
            <person name="Pagani I."/>
            <person name="Mouttaki H."/>
            <person name="He Z."/>
            <person name="Zhou J."/>
            <person name="Hemme C.L."/>
            <person name="Woyke T."/>
        </authorList>
    </citation>
    <scope>NUCLEOTIDE SEQUENCE [LARGE SCALE GENOMIC DNA]</scope>
    <source>
        <strain evidence="2">DSM 2782</strain>
    </source>
</reference>
<sequence>MKNLKKLVAVSLSVLVIGAAGMVYAADLKTPAEVAAALTGKSVNEIYVEREGGKTYGTIANEAGKLDEFKTELLKQKKAILDEKVKNGQITQQQADEIYNNIKNNQAACDGTGSGRIGRKNGMGFGMGIGRGGNGLGCGIR</sequence>
<dbReference type="Proteomes" id="UP000003860">
    <property type="component" value="Unassembled WGS sequence"/>
</dbReference>
<protein>
    <recommendedName>
        <fullName evidence="4">DUF2680 domain-containing protein</fullName>
    </recommendedName>
</protein>
<dbReference type="OrthoDB" id="1809211at2"/>
<dbReference type="AlphaFoldDB" id="F1TDE2"/>
<evidence type="ECO:0000256" key="1">
    <source>
        <dbReference type="SAM" id="SignalP"/>
    </source>
</evidence>
<dbReference type="eggNOG" id="ENOG50318K1">
    <property type="taxonomic scope" value="Bacteria"/>
</dbReference>
<evidence type="ECO:0008006" key="4">
    <source>
        <dbReference type="Google" id="ProtNLM"/>
    </source>
</evidence>
<dbReference type="EMBL" id="ACXX02000007">
    <property type="protein sequence ID" value="EGD47580.1"/>
    <property type="molecule type" value="Genomic_DNA"/>
</dbReference>
<comment type="caution">
    <text evidence="2">The sequence shown here is derived from an EMBL/GenBank/DDBJ whole genome shotgun (WGS) entry which is preliminary data.</text>
</comment>
<name>F1TDE2_9FIRM</name>
<dbReference type="RefSeq" id="WP_004619494.1">
    <property type="nucleotide sequence ID" value="NZ_ACXX02000007.1"/>
</dbReference>
<keyword evidence="1" id="KW-0732">Signal</keyword>
<feature type="signal peptide" evidence="1">
    <location>
        <begin position="1"/>
        <end position="25"/>
    </location>
</feature>
<feature type="chain" id="PRO_5003272943" description="DUF2680 domain-containing protein" evidence="1">
    <location>
        <begin position="26"/>
        <end position="141"/>
    </location>
</feature>
<dbReference type="STRING" id="588581.Cpap_1773"/>
<gene>
    <name evidence="2" type="ORF">Cpap_1773</name>
</gene>